<comment type="caution">
    <text evidence="2">The sequence shown here is derived from an EMBL/GenBank/DDBJ whole genome shotgun (WGS) entry which is preliminary data.</text>
</comment>
<feature type="compositionally biased region" description="Low complexity" evidence="1">
    <location>
        <begin position="258"/>
        <end position="268"/>
    </location>
</feature>
<feature type="region of interest" description="Disordered" evidence="1">
    <location>
        <begin position="220"/>
        <end position="274"/>
    </location>
</feature>
<reference evidence="3" key="1">
    <citation type="submission" date="2023-01" db="EMBL/GenBank/DDBJ databases">
        <title>Key to firefly adult light organ development and bioluminescence: homeobox transcription factors regulate luciferase expression and transportation to peroxisome.</title>
        <authorList>
            <person name="Fu X."/>
        </authorList>
    </citation>
    <scope>NUCLEOTIDE SEQUENCE [LARGE SCALE GENOMIC DNA]</scope>
</reference>
<sequence>MANNEDSVEDFAFSGSLTLHEIRKILSLEKDPRQIKNRSTIEVSQPTRTIYDESPEVNLIIERNLLDKQEIDVNPAFISEYFHNVPQYVHTSDKEPSNFIEQLSDVLRLNDSGTEDRDKQDSSYKSDTSYEDSLIIISDCEESCADFKPVGNVKTEINATISSEGQEMKVCNKGLFKNNNINNSVICIDDDDEINVPSSNYSPYDIKNVSSIKTEDCEHSKENSYCPSTSSSSHQDHKESTNASESSNDSLNASVDYSNSSNKSFKSNESQDENTFNDTLEEIEMALKYGLNYTMPDDNSPKSTNENVRNSPVVESNENITEASVSSAPTTGYIDNYTPYQKKTKDFQFKQPTQKPISTKSKTPNYKDVVSPVAVYIKNTPRCPILRNVPTSNTWQKKALFRNHDTPTISKSNKENVLPEVVYTLPRQVIKTEGASLKLPSNIKKHLPSVPNLIKHKGRVAPKKQSPSKIQEKLLSCDLSIDDSKTHLNLTVPLDEVSLHYTKEVYIP</sequence>
<protein>
    <submittedName>
        <fullName evidence="2">Uncharacterized protein</fullName>
    </submittedName>
</protein>
<name>A0AAN7P159_9COLE</name>
<dbReference type="EMBL" id="JARPUR010000008">
    <property type="protein sequence ID" value="KAK4871881.1"/>
    <property type="molecule type" value="Genomic_DNA"/>
</dbReference>
<feature type="compositionally biased region" description="Polar residues" evidence="1">
    <location>
        <begin position="223"/>
        <end position="233"/>
    </location>
</feature>
<evidence type="ECO:0000256" key="1">
    <source>
        <dbReference type="SAM" id="MobiDB-lite"/>
    </source>
</evidence>
<feature type="region of interest" description="Disordered" evidence="1">
    <location>
        <begin position="292"/>
        <end position="328"/>
    </location>
</feature>
<keyword evidence="3" id="KW-1185">Reference proteome</keyword>
<accession>A0AAN7P159</accession>
<evidence type="ECO:0000313" key="3">
    <source>
        <dbReference type="Proteomes" id="UP001353858"/>
    </source>
</evidence>
<proteinExistence type="predicted"/>
<feature type="compositionally biased region" description="Polar residues" evidence="1">
    <location>
        <begin position="241"/>
        <end position="257"/>
    </location>
</feature>
<evidence type="ECO:0000313" key="2">
    <source>
        <dbReference type="EMBL" id="KAK4871881.1"/>
    </source>
</evidence>
<dbReference type="AlphaFoldDB" id="A0AAN7P159"/>
<feature type="compositionally biased region" description="Polar residues" evidence="1">
    <location>
        <begin position="301"/>
        <end position="328"/>
    </location>
</feature>
<gene>
    <name evidence="2" type="ORF">RN001_016005</name>
</gene>
<dbReference type="Proteomes" id="UP001353858">
    <property type="component" value="Unassembled WGS sequence"/>
</dbReference>
<organism evidence="2 3">
    <name type="scientific">Aquatica leii</name>
    <dbReference type="NCBI Taxonomy" id="1421715"/>
    <lineage>
        <taxon>Eukaryota</taxon>
        <taxon>Metazoa</taxon>
        <taxon>Ecdysozoa</taxon>
        <taxon>Arthropoda</taxon>
        <taxon>Hexapoda</taxon>
        <taxon>Insecta</taxon>
        <taxon>Pterygota</taxon>
        <taxon>Neoptera</taxon>
        <taxon>Endopterygota</taxon>
        <taxon>Coleoptera</taxon>
        <taxon>Polyphaga</taxon>
        <taxon>Elateriformia</taxon>
        <taxon>Elateroidea</taxon>
        <taxon>Lampyridae</taxon>
        <taxon>Luciolinae</taxon>
        <taxon>Aquatica</taxon>
    </lineage>
</organism>